<organism evidence="2 3">
    <name type="scientific">Angomonas deanei</name>
    <dbReference type="NCBI Taxonomy" id="59799"/>
    <lineage>
        <taxon>Eukaryota</taxon>
        <taxon>Discoba</taxon>
        <taxon>Euglenozoa</taxon>
        <taxon>Kinetoplastea</taxon>
        <taxon>Metakinetoplastina</taxon>
        <taxon>Trypanosomatida</taxon>
        <taxon>Trypanosomatidae</taxon>
        <taxon>Strigomonadinae</taxon>
        <taxon>Angomonas</taxon>
    </lineage>
</organism>
<keyword evidence="1" id="KW-0472">Membrane</keyword>
<reference evidence="2 3" key="1">
    <citation type="submission" date="2020-08" db="EMBL/GenBank/DDBJ databases">
        <authorList>
            <person name="Newling K."/>
            <person name="Davey J."/>
            <person name="Forrester S."/>
        </authorList>
    </citation>
    <scope>NUCLEOTIDE SEQUENCE [LARGE SCALE GENOMIC DNA]</scope>
    <source>
        <strain evidence="3">Crithidia deanei Carvalho (ATCC PRA-265)</strain>
    </source>
</reference>
<feature type="transmembrane region" description="Helical" evidence="1">
    <location>
        <begin position="273"/>
        <end position="291"/>
    </location>
</feature>
<keyword evidence="2" id="KW-0808">Transferase</keyword>
<evidence type="ECO:0000256" key="1">
    <source>
        <dbReference type="SAM" id="Phobius"/>
    </source>
</evidence>
<proteinExistence type="predicted"/>
<protein>
    <submittedName>
        <fullName evidence="2">CDP-alcohol phosphatidyltransferase, putative</fullName>
    </submittedName>
</protein>
<dbReference type="EMBL" id="LR877169">
    <property type="protein sequence ID" value="CAD2222333.1"/>
    <property type="molecule type" value="Genomic_DNA"/>
</dbReference>
<keyword evidence="1" id="KW-0812">Transmembrane</keyword>
<gene>
    <name evidence="2" type="ORF">ADEAN_000987700</name>
</gene>
<dbReference type="VEuPathDB" id="TriTrypDB:ADEAN_000987700"/>
<dbReference type="AlphaFoldDB" id="A0A7G2CV95"/>
<dbReference type="OrthoDB" id="40021at2759"/>
<feature type="transmembrane region" description="Helical" evidence="1">
    <location>
        <begin position="133"/>
        <end position="153"/>
    </location>
</feature>
<keyword evidence="3" id="KW-1185">Reference proteome</keyword>
<sequence>MTETSFLFTIAERESIYRAASEFNTRPVSFVTRLFYPLWYFLSVYFISELVAPNSITLVGVIASMQAYQIVHSYTCSLTDSGRLRQEVLSSLGAFGLRGARHNSTIMNMTTEGISTQFESFWEVGRQTQTTTVIAVLLLMVAILCGSVDGVHAKRCRSATSLGDIFSRACSSLSRLFIALTLLEVFHIDLISNKWYIVMSMQLIEFNTVLGRINANNLRKQKVKNIAYTLTYLFRDSELSFLLLLLLVTRWCAPDFAARHIAHHLNQTEKVRLFYISTLVITFINIALLKMKRKTKSAIAFTFAMRAVPFFIFSRSVSSTRSPSLVTPSSLACSI</sequence>
<dbReference type="Proteomes" id="UP000515908">
    <property type="component" value="Chromosome 25"/>
</dbReference>
<keyword evidence="1" id="KW-1133">Transmembrane helix</keyword>
<dbReference type="GO" id="GO:0016740">
    <property type="term" value="F:transferase activity"/>
    <property type="evidence" value="ECO:0007669"/>
    <property type="project" value="UniProtKB-KW"/>
</dbReference>
<name>A0A7G2CV95_9TRYP</name>
<evidence type="ECO:0000313" key="3">
    <source>
        <dbReference type="Proteomes" id="UP000515908"/>
    </source>
</evidence>
<feature type="transmembrane region" description="Helical" evidence="1">
    <location>
        <begin position="165"/>
        <end position="183"/>
    </location>
</feature>
<evidence type="ECO:0000313" key="2">
    <source>
        <dbReference type="EMBL" id="CAD2222333.1"/>
    </source>
</evidence>
<accession>A0A7G2CV95</accession>